<dbReference type="AlphaFoldDB" id="A0AB36FNC3"/>
<name>A0AB36FNC3_ALTMA</name>
<dbReference type="EMBL" id="MIPY01000058">
    <property type="protein sequence ID" value="OES24834.1"/>
    <property type="molecule type" value="Genomic_DNA"/>
</dbReference>
<protein>
    <submittedName>
        <fullName evidence="1">Uncharacterized protein</fullName>
    </submittedName>
</protein>
<dbReference type="RefSeq" id="WP_139125483.1">
    <property type="nucleotide sequence ID" value="NZ_MIPW01000063.1"/>
</dbReference>
<sequence length="116" mass="13121">MTKSVLTDEKGKVVLPNFYEQGLHVVVHEGTVHINVPGYRTLDDIPDHSQLTKAHQISQFLFTHFHPEAGHDEQILEDFSREVVSPTLSEGGQVPIETIKDWLFYRGKKNDLVGGE</sequence>
<proteinExistence type="predicted"/>
<evidence type="ECO:0000313" key="1">
    <source>
        <dbReference type="EMBL" id="OES24834.1"/>
    </source>
</evidence>
<comment type="caution">
    <text evidence="1">The sequence shown here is derived from an EMBL/GenBank/DDBJ whole genome shotgun (WGS) entry which is preliminary data.</text>
</comment>
<organism evidence="1 2">
    <name type="scientific">Alteromonas macleodii</name>
    <name type="common">Pseudoalteromonas macleodii</name>
    <dbReference type="NCBI Taxonomy" id="28108"/>
    <lineage>
        <taxon>Bacteria</taxon>
        <taxon>Pseudomonadati</taxon>
        <taxon>Pseudomonadota</taxon>
        <taxon>Gammaproteobacteria</taxon>
        <taxon>Alteromonadales</taxon>
        <taxon>Alteromonadaceae</taxon>
        <taxon>Alteromonas/Salinimonas group</taxon>
        <taxon>Alteromonas</taxon>
    </lineage>
</organism>
<reference evidence="1 2" key="1">
    <citation type="submission" date="2016-09" db="EMBL/GenBank/DDBJ databases">
        <title>Draft Genome Sequence of four Alteromonas macleodii strains isolated from copper coupons and grown long-term at elevated copper levels.</title>
        <authorList>
            <person name="Cusick K."/>
            <person name="Dale J."/>
            <person name="Little B."/>
            <person name="Biffinger J."/>
        </authorList>
    </citation>
    <scope>NUCLEOTIDE SEQUENCE [LARGE SCALE GENOMIC DNA]</scope>
    <source>
        <strain evidence="1 2">KCP01</strain>
    </source>
</reference>
<evidence type="ECO:0000313" key="2">
    <source>
        <dbReference type="Proteomes" id="UP000095392"/>
    </source>
</evidence>
<dbReference type="Proteomes" id="UP000095392">
    <property type="component" value="Unassembled WGS sequence"/>
</dbReference>
<gene>
    <name evidence="1" type="ORF">BFV95_4593</name>
</gene>
<accession>A0AB36FNC3</accession>
<keyword evidence="2" id="KW-1185">Reference proteome</keyword>